<dbReference type="EMBL" id="BARS01053940">
    <property type="protein sequence ID" value="GAG44063.1"/>
    <property type="molecule type" value="Genomic_DNA"/>
</dbReference>
<proteinExistence type="predicted"/>
<evidence type="ECO:0000313" key="1">
    <source>
        <dbReference type="EMBL" id="GAG44063.1"/>
    </source>
</evidence>
<dbReference type="AlphaFoldDB" id="X0Y5V7"/>
<dbReference type="PANTHER" id="PTHR38731:SF1">
    <property type="entry name" value="FECR PROTEIN DOMAIN-CONTAINING PROTEIN"/>
    <property type="match status" value="1"/>
</dbReference>
<sequence length="116" mass="11955">MRKKLLLILALTILVASTAAGCGGGSPCPSTLTILSITEGEVLVMKEGTNDWVEAEAEMELEVGDTIKTGGNSSAEITFFDGSTMELGAGTEIEILSLDIACDTGVTTITLAQMIG</sequence>
<accession>X0Y5V7</accession>
<comment type="caution">
    <text evidence="1">The sequence shown here is derived from an EMBL/GenBank/DDBJ whole genome shotgun (WGS) entry which is preliminary data.</text>
</comment>
<dbReference type="PANTHER" id="PTHR38731">
    <property type="entry name" value="LIPL45-RELATED LIPOPROTEIN-RELATED"/>
    <property type="match status" value="1"/>
</dbReference>
<reference evidence="1" key="1">
    <citation type="journal article" date="2014" name="Front. Microbiol.">
        <title>High frequency of phylogenetically diverse reductive dehalogenase-homologous genes in deep subseafloor sedimentary metagenomes.</title>
        <authorList>
            <person name="Kawai M."/>
            <person name="Futagami T."/>
            <person name="Toyoda A."/>
            <person name="Takaki Y."/>
            <person name="Nishi S."/>
            <person name="Hori S."/>
            <person name="Arai W."/>
            <person name="Tsubouchi T."/>
            <person name="Morono Y."/>
            <person name="Uchiyama I."/>
            <person name="Ito T."/>
            <person name="Fujiyama A."/>
            <person name="Inagaki F."/>
            <person name="Takami H."/>
        </authorList>
    </citation>
    <scope>NUCLEOTIDE SEQUENCE</scope>
    <source>
        <strain evidence="1">Expedition CK06-06</strain>
    </source>
</reference>
<name>X0Y5V7_9ZZZZ</name>
<dbReference type="PROSITE" id="PS51257">
    <property type="entry name" value="PROKAR_LIPOPROTEIN"/>
    <property type="match status" value="1"/>
</dbReference>
<protein>
    <submittedName>
        <fullName evidence="1">Uncharacterized protein</fullName>
    </submittedName>
</protein>
<organism evidence="1">
    <name type="scientific">marine sediment metagenome</name>
    <dbReference type="NCBI Taxonomy" id="412755"/>
    <lineage>
        <taxon>unclassified sequences</taxon>
        <taxon>metagenomes</taxon>
        <taxon>ecological metagenomes</taxon>
    </lineage>
</organism>
<gene>
    <name evidence="1" type="ORF">S01H1_79946</name>
</gene>
<feature type="non-terminal residue" evidence="1">
    <location>
        <position position="116"/>
    </location>
</feature>